<evidence type="ECO:0000313" key="5">
    <source>
        <dbReference type="Proteomes" id="UP000290289"/>
    </source>
</evidence>
<feature type="chain" id="PRO_5019779830" evidence="3">
    <location>
        <begin position="23"/>
        <end position="353"/>
    </location>
</feature>
<proteinExistence type="predicted"/>
<keyword evidence="2" id="KW-0812">Transmembrane</keyword>
<feature type="coiled-coil region" evidence="1">
    <location>
        <begin position="242"/>
        <end position="302"/>
    </location>
</feature>
<sequence length="353" mass="39492">MAPSKLAIPSIFLALIFSQIRAQAPGLGSGSAVLPDSFTSDRAPSPGSFLSSSANPRVYWVKFVIFQVFVDSNFSLSFLAIQTDVLKLEILWFFNWEVSIDCVSSEVVGTGSETLSALRAESRRSKAQSRLKFVVKFTNAESKASRIASWSAARIEASNESIAAERCASMAGRRGQGLSASTSDALLVPFCFVWSRFLAIQIDVTEVGDPLVFQLGSVEMWKAKFEATLKENELNEVEMWKAKFEATLKEKELNEVNELEKELQRNEKGHLKDRVNEAEKKIDDLLSKIENVQGTVKDLLKRHEPTRPHATKELEWFAASALLALLIIILVQNFLLTFQVSYLYVLMHAHRIL</sequence>
<protein>
    <submittedName>
        <fullName evidence="4">Uncharacterized protein</fullName>
    </submittedName>
</protein>
<accession>A0A498HQQ7</accession>
<feature type="transmembrane region" description="Helical" evidence="2">
    <location>
        <begin position="316"/>
        <end position="345"/>
    </location>
</feature>
<reference evidence="4 5" key="1">
    <citation type="submission" date="2018-10" db="EMBL/GenBank/DDBJ databases">
        <title>A high-quality apple genome assembly.</title>
        <authorList>
            <person name="Hu J."/>
        </authorList>
    </citation>
    <scope>NUCLEOTIDE SEQUENCE [LARGE SCALE GENOMIC DNA]</scope>
    <source>
        <strain evidence="5">cv. HFTH1</strain>
        <tissue evidence="4">Young leaf</tissue>
    </source>
</reference>
<evidence type="ECO:0000256" key="3">
    <source>
        <dbReference type="SAM" id="SignalP"/>
    </source>
</evidence>
<keyword evidence="3" id="KW-0732">Signal</keyword>
<organism evidence="4 5">
    <name type="scientific">Malus domestica</name>
    <name type="common">Apple</name>
    <name type="synonym">Pyrus malus</name>
    <dbReference type="NCBI Taxonomy" id="3750"/>
    <lineage>
        <taxon>Eukaryota</taxon>
        <taxon>Viridiplantae</taxon>
        <taxon>Streptophyta</taxon>
        <taxon>Embryophyta</taxon>
        <taxon>Tracheophyta</taxon>
        <taxon>Spermatophyta</taxon>
        <taxon>Magnoliopsida</taxon>
        <taxon>eudicotyledons</taxon>
        <taxon>Gunneridae</taxon>
        <taxon>Pentapetalae</taxon>
        <taxon>rosids</taxon>
        <taxon>fabids</taxon>
        <taxon>Rosales</taxon>
        <taxon>Rosaceae</taxon>
        <taxon>Amygdaloideae</taxon>
        <taxon>Maleae</taxon>
        <taxon>Malus</taxon>
    </lineage>
</organism>
<feature type="signal peptide" evidence="3">
    <location>
        <begin position="1"/>
        <end position="22"/>
    </location>
</feature>
<dbReference type="AlphaFoldDB" id="A0A498HQQ7"/>
<dbReference type="Proteomes" id="UP000290289">
    <property type="component" value="Chromosome 15"/>
</dbReference>
<name>A0A498HQQ7_MALDO</name>
<comment type="caution">
    <text evidence="4">The sequence shown here is derived from an EMBL/GenBank/DDBJ whole genome shotgun (WGS) entry which is preliminary data.</text>
</comment>
<gene>
    <name evidence="4" type="ORF">DVH24_012298</name>
</gene>
<keyword evidence="5" id="KW-1185">Reference proteome</keyword>
<evidence type="ECO:0000313" key="4">
    <source>
        <dbReference type="EMBL" id="RXH72614.1"/>
    </source>
</evidence>
<dbReference type="EMBL" id="RDQH01000341">
    <property type="protein sequence ID" value="RXH72614.1"/>
    <property type="molecule type" value="Genomic_DNA"/>
</dbReference>
<keyword evidence="2" id="KW-0472">Membrane</keyword>
<keyword evidence="2" id="KW-1133">Transmembrane helix</keyword>
<evidence type="ECO:0000256" key="2">
    <source>
        <dbReference type="SAM" id="Phobius"/>
    </source>
</evidence>
<keyword evidence="1" id="KW-0175">Coiled coil</keyword>
<evidence type="ECO:0000256" key="1">
    <source>
        <dbReference type="SAM" id="Coils"/>
    </source>
</evidence>